<evidence type="ECO:0000313" key="3">
    <source>
        <dbReference type="Proteomes" id="UP000524404"/>
    </source>
</evidence>
<keyword evidence="3" id="KW-1185">Reference proteome</keyword>
<evidence type="ECO:0000259" key="1">
    <source>
        <dbReference type="Pfam" id="PF17954"/>
    </source>
</evidence>
<feature type="domain" description="Quercetin 2,3-dioxygenase C-terminal cupin" evidence="1">
    <location>
        <begin position="156"/>
        <end position="225"/>
    </location>
</feature>
<dbReference type="Proteomes" id="UP000524404">
    <property type="component" value="Unassembled WGS sequence"/>
</dbReference>
<dbReference type="Gene3D" id="2.60.120.10">
    <property type="entry name" value="Jelly Rolls"/>
    <property type="match status" value="2"/>
</dbReference>
<gene>
    <name evidence="2" type="ORF">HNP25_001949</name>
</gene>
<dbReference type="AlphaFoldDB" id="A0A841EK28"/>
<reference evidence="2 3" key="1">
    <citation type="submission" date="2020-08" db="EMBL/GenBank/DDBJ databases">
        <title>Functional genomics of gut bacteria from endangered species of beetles.</title>
        <authorList>
            <person name="Carlos-Shanley C."/>
        </authorList>
    </citation>
    <scope>NUCLEOTIDE SEQUENCE [LARGE SCALE GENOMIC DNA]</scope>
    <source>
        <strain evidence="2 3">S00070</strain>
    </source>
</reference>
<sequence>MLEQNEARIYLAEKRGLTFGKTFKRFHTFNDELYFDESRKPFGDLKVLNEEILGAGERLTLTLKETTTLILLPLVGGFLFTFNSNEKEYIVASQSFMISGEAGDTYEIANPYADETISFLQIQLKEAKSETEKFDIKELNLDEQNQLISLNSKENNFFIGQYEGREEGFYQLKNPKNGLFVLIIEGAFEVQNRLLETKDALALWNFTDDAKVEFEALSNGAMILLAEIHI</sequence>
<dbReference type="RefSeq" id="WP_184133677.1">
    <property type="nucleotide sequence ID" value="NZ_JACHKT010000011.1"/>
</dbReference>
<dbReference type="Pfam" id="PF17954">
    <property type="entry name" value="Pirin_C_2"/>
    <property type="match status" value="1"/>
</dbReference>
<evidence type="ECO:0000313" key="2">
    <source>
        <dbReference type="EMBL" id="MBB6003296.1"/>
    </source>
</evidence>
<dbReference type="InterPro" id="IPR014710">
    <property type="entry name" value="RmlC-like_jellyroll"/>
</dbReference>
<name>A0A841EK28_9BACT</name>
<dbReference type="InterPro" id="IPR041602">
    <property type="entry name" value="Quercetinase_C"/>
</dbReference>
<organism evidence="2 3">
    <name type="scientific">Arcicella rosea</name>
    <dbReference type="NCBI Taxonomy" id="502909"/>
    <lineage>
        <taxon>Bacteria</taxon>
        <taxon>Pseudomonadati</taxon>
        <taxon>Bacteroidota</taxon>
        <taxon>Cytophagia</taxon>
        <taxon>Cytophagales</taxon>
        <taxon>Flectobacillaceae</taxon>
        <taxon>Arcicella</taxon>
    </lineage>
</organism>
<protein>
    <recommendedName>
        <fullName evidence="1">Quercetin 2,3-dioxygenase C-terminal cupin domain-containing protein</fullName>
    </recommendedName>
</protein>
<comment type="caution">
    <text evidence="2">The sequence shown here is derived from an EMBL/GenBank/DDBJ whole genome shotgun (WGS) entry which is preliminary data.</text>
</comment>
<proteinExistence type="predicted"/>
<dbReference type="EMBL" id="JACHKT010000011">
    <property type="protein sequence ID" value="MBB6003296.1"/>
    <property type="molecule type" value="Genomic_DNA"/>
</dbReference>
<accession>A0A841EK28</accession>